<feature type="compositionally biased region" description="Basic residues" evidence="6">
    <location>
        <begin position="17"/>
        <end position="40"/>
    </location>
</feature>
<feature type="region of interest" description="Disordered" evidence="6">
    <location>
        <begin position="1"/>
        <end position="44"/>
    </location>
</feature>
<dbReference type="AlphaFoldDB" id="A0A5B7FEM2"/>
<dbReference type="Proteomes" id="UP000324222">
    <property type="component" value="Unassembled WGS sequence"/>
</dbReference>
<feature type="compositionally biased region" description="Polar residues" evidence="6">
    <location>
        <begin position="1"/>
        <end position="13"/>
    </location>
</feature>
<evidence type="ECO:0000313" key="8">
    <source>
        <dbReference type="Proteomes" id="UP000324222"/>
    </source>
</evidence>
<dbReference type="EMBL" id="VSRR010006503">
    <property type="protein sequence ID" value="MPC44942.1"/>
    <property type="molecule type" value="Genomic_DNA"/>
</dbReference>
<evidence type="ECO:0000256" key="6">
    <source>
        <dbReference type="SAM" id="MobiDB-lite"/>
    </source>
</evidence>
<gene>
    <name evidence="7" type="primary">BET1L</name>
    <name evidence="7" type="ORF">E2C01_038624</name>
</gene>
<keyword evidence="8" id="KW-1185">Reference proteome</keyword>
<dbReference type="OrthoDB" id="261831at2759"/>
<dbReference type="PANTHER" id="PTHR12791">
    <property type="entry name" value="GOLGI SNARE BET1-RELATED"/>
    <property type="match status" value="1"/>
</dbReference>
<proteinExistence type="predicted"/>
<accession>A0A5B7FEM2</accession>
<organism evidence="7 8">
    <name type="scientific">Portunus trituberculatus</name>
    <name type="common">Swimming crab</name>
    <name type="synonym">Neptunus trituberculatus</name>
    <dbReference type="NCBI Taxonomy" id="210409"/>
    <lineage>
        <taxon>Eukaryota</taxon>
        <taxon>Metazoa</taxon>
        <taxon>Ecdysozoa</taxon>
        <taxon>Arthropoda</taxon>
        <taxon>Crustacea</taxon>
        <taxon>Multicrustacea</taxon>
        <taxon>Malacostraca</taxon>
        <taxon>Eumalacostraca</taxon>
        <taxon>Eucarida</taxon>
        <taxon>Decapoda</taxon>
        <taxon>Pleocyemata</taxon>
        <taxon>Brachyura</taxon>
        <taxon>Eubrachyura</taxon>
        <taxon>Portunoidea</taxon>
        <taxon>Portunidae</taxon>
        <taxon>Portuninae</taxon>
        <taxon>Portunus</taxon>
    </lineage>
</organism>
<sequence>MSTPSTNLVSPQEVTHGHRVMTRRKLTGLKGHKKKKKRASHRESPLRLWPITSLLYFLVFYLALDIENEAYEHNRLLEGMGNDFSGSEGLMSGSINRVKNLLSSGRQNRKAITVESLMNTPTSLVSTSNM</sequence>
<evidence type="ECO:0000256" key="3">
    <source>
        <dbReference type="ARBA" id="ARBA00022692"/>
    </source>
</evidence>
<evidence type="ECO:0000313" key="7">
    <source>
        <dbReference type="EMBL" id="MPC44942.1"/>
    </source>
</evidence>
<comment type="caution">
    <text evidence="7">The sequence shown here is derived from an EMBL/GenBank/DDBJ whole genome shotgun (WGS) entry which is preliminary data.</text>
</comment>
<protein>
    <submittedName>
        <fullName evidence="7">BET1-like protein</fullName>
    </submittedName>
</protein>
<evidence type="ECO:0000256" key="1">
    <source>
        <dbReference type="ARBA" id="ARBA00004167"/>
    </source>
</evidence>
<evidence type="ECO:0000256" key="5">
    <source>
        <dbReference type="ARBA" id="ARBA00023136"/>
    </source>
</evidence>
<reference evidence="7 8" key="1">
    <citation type="submission" date="2019-05" db="EMBL/GenBank/DDBJ databases">
        <title>Another draft genome of Portunus trituberculatus and its Hox gene families provides insights of decapod evolution.</title>
        <authorList>
            <person name="Jeong J.-H."/>
            <person name="Song I."/>
            <person name="Kim S."/>
            <person name="Choi T."/>
            <person name="Kim D."/>
            <person name="Ryu S."/>
            <person name="Kim W."/>
        </authorList>
    </citation>
    <scope>NUCLEOTIDE SEQUENCE [LARGE SCALE GENOMIC DNA]</scope>
    <source>
        <tissue evidence="7">Muscle</tissue>
    </source>
</reference>
<keyword evidence="4" id="KW-1133">Transmembrane helix</keyword>
<keyword evidence="5" id="KW-0472">Membrane</keyword>
<keyword evidence="3" id="KW-0812">Transmembrane</keyword>
<keyword evidence="2" id="KW-0813">Transport</keyword>
<evidence type="ECO:0000256" key="4">
    <source>
        <dbReference type="ARBA" id="ARBA00022989"/>
    </source>
</evidence>
<name>A0A5B7FEM2_PORTR</name>
<comment type="subcellular location">
    <subcellularLocation>
        <location evidence="1">Membrane</location>
        <topology evidence="1">Single-pass membrane protein</topology>
    </subcellularLocation>
</comment>
<evidence type="ECO:0000256" key="2">
    <source>
        <dbReference type="ARBA" id="ARBA00022448"/>
    </source>
</evidence>
<dbReference type="GO" id="GO:0016020">
    <property type="term" value="C:membrane"/>
    <property type="evidence" value="ECO:0007669"/>
    <property type="project" value="UniProtKB-SubCell"/>
</dbReference>
<dbReference type="SUPFAM" id="SSF58038">
    <property type="entry name" value="SNARE fusion complex"/>
    <property type="match status" value="1"/>
</dbReference>